<keyword evidence="4 8" id="KW-0808">Transferase</keyword>
<feature type="region of interest" description="Disordered" evidence="9">
    <location>
        <begin position="166"/>
        <end position="187"/>
    </location>
</feature>
<gene>
    <name evidence="11" type="ORF">BJ684DRAFT_11169</name>
</gene>
<dbReference type="PROSITE" id="PS51186">
    <property type="entry name" value="GNAT"/>
    <property type="match status" value="1"/>
</dbReference>
<comment type="catalytic activity">
    <reaction evidence="8">
        <text>D-glucosamine 6-phosphate + acetyl-CoA = N-acetyl-D-glucosamine 6-phosphate + CoA + H(+)</text>
        <dbReference type="Rhea" id="RHEA:10292"/>
        <dbReference type="ChEBI" id="CHEBI:15378"/>
        <dbReference type="ChEBI" id="CHEBI:57287"/>
        <dbReference type="ChEBI" id="CHEBI:57288"/>
        <dbReference type="ChEBI" id="CHEBI:57513"/>
        <dbReference type="ChEBI" id="CHEBI:58725"/>
        <dbReference type="EC" id="2.3.1.4"/>
    </reaction>
</comment>
<dbReference type="GO" id="GO:0004343">
    <property type="term" value="F:glucosamine 6-phosphate N-acetyltransferase activity"/>
    <property type="evidence" value="ECO:0007669"/>
    <property type="project" value="UniProtKB-UniRule"/>
</dbReference>
<dbReference type="Proteomes" id="UP000267251">
    <property type="component" value="Unassembled WGS sequence"/>
</dbReference>
<comment type="pathway">
    <text evidence="8">Nucleotide-sugar biosynthesis; UDP-N-acetyl-alpha-D-glucosamine biosynthesis; N-acetyl-alpha-D-glucosamine 1-phosphate from alpha-D-glucosamine 6-phosphate (route I): step 1/2.</text>
</comment>
<reference evidence="12" key="1">
    <citation type="journal article" date="2018" name="Nat. Microbiol.">
        <title>Leveraging single-cell genomics to expand the fungal tree of life.</title>
        <authorList>
            <person name="Ahrendt S.R."/>
            <person name="Quandt C.A."/>
            <person name="Ciobanu D."/>
            <person name="Clum A."/>
            <person name="Salamov A."/>
            <person name="Andreopoulos B."/>
            <person name="Cheng J.F."/>
            <person name="Woyke T."/>
            <person name="Pelin A."/>
            <person name="Henrissat B."/>
            <person name="Reynolds N.K."/>
            <person name="Benny G.L."/>
            <person name="Smith M.E."/>
            <person name="James T.Y."/>
            <person name="Grigoriev I.V."/>
        </authorList>
    </citation>
    <scope>NUCLEOTIDE SEQUENCE [LARGE SCALE GENOMIC DNA]</scope>
</reference>
<keyword evidence="6" id="KW-0472">Membrane</keyword>
<proteinExistence type="inferred from homology"/>
<dbReference type="InterPro" id="IPR016181">
    <property type="entry name" value="Acyl_CoA_acyltransferase"/>
</dbReference>
<feature type="compositionally biased region" description="Polar residues" evidence="9">
    <location>
        <begin position="177"/>
        <end position="187"/>
    </location>
</feature>
<protein>
    <recommendedName>
        <fullName evidence="8">Glucosamine 6-phosphate N-acetyltransferase</fullName>
        <ecNumber evidence="8">2.3.1.4</ecNumber>
    </recommendedName>
</protein>
<evidence type="ECO:0000256" key="6">
    <source>
        <dbReference type="ARBA" id="ARBA00023136"/>
    </source>
</evidence>
<evidence type="ECO:0000256" key="8">
    <source>
        <dbReference type="RuleBase" id="RU365086"/>
    </source>
</evidence>
<name>A0A4V1IXY3_9FUNG</name>
<evidence type="ECO:0000256" key="7">
    <source>
        <dbReference type="ARBA" id="ARBA00023315"/>
    </source>
</evidence>
<dbReference type="InterPro" id="IPR000182">
    <property type="entry name" value="GNAT_dom"/>
</dbReference>
<dbReference type="GO" id="GO:0006048">
    <property type="term" value="P:UDP-N-acetylglucosamine biosynthetic process"/>
    <property type="evidence" value="ECO:0007669"/>
    <property type="project" value="UniProtKB-UniRule"/>
</dbReference>
<evidence type="ECO:0000313" key="12">
    <source>
        <dbReference type="Proteomes" id="UP000267251"/>
    </source>
</evidence>
<dbReference type="SUPFAM" id="SSF55729">
    <property type="entry name" value="Acyl-CoA N-acyltransferases (Nat)"/>
    <property type="match status" value="1"/>
</dbReference>
<keyword evidence="7 8" id="KW-0012">Acyltransferase</keyword>
<evidence type="ECO:0000256" key="4">
    <source>
        <dbReference type="ARBA" id="ARBA00022679"/>
    </source>
</evidence>
<dbReference type="UniPathway" id="UPA00113">
    <property type="reaction ID" value="UER00529"/>
</dbReference>
<dbReference type="PANTHER" id="PTHR13355">
    <property type="entry name" value="GLUCOSAMINE 6-PHOSPHATE N-ACETYLTRANSFERASE"/>
    <property type="match status" value="1"/>
</dbReference>
<evidence type="ECO:0000313" key="11">
    <source>
        <dbReference type="EMBL" id="RKP12659.1"/>
    </source>
</evidence>
<evidence type="ECO:0000256" key="2">
    <source>
        <dbReference type="ARBA" id="ARBA00004586"/>
    </source>
</evidence>
<evidence type="ECO:0000259" key="10">
    <source>
        <dbReference type="PROSITE" id="PS51186"/>
    </source>
</evidence>
<feature type="domain" description="N-acetyltransferase" evidence="10">
    <location>
        <begin position="19"/>
        <end position="173"/>
    </location>
</feature>
<evidence type="ECO:0000256" key="9">
    <source>
        <dbReference type="SAM" id="MobiDB-lite"/>
    </source>
</evidence>
<dbReference type="GO" id="GO:0005789">
    <property type="term" value="C:endoplasmic reticulum membrane"/>
    <property type="evidence" value="ECO:0007669"/>
    <property type="project" value="UniProtKB-SubCell"/>
</dbReference>
<dbReference type="InterPro" id="IPR039143">
    <property type="entry name" value="GNPNAT1-like"/>
</dbReference>
<dbReference type="EMBL" id="KZ988249">
    <property type="protein sequence ID" value="RKP12659.1"/>
    <property type="molecule type" value="Genomic_DNA"/>
</dbReference>
<comment type="similarity">
    <text evidence="8">Belongs to the acetyltransferase family. GNA1 subfamily.</text>
</comment>
<keyword evidence="12" id="KW-1185">Reference proteome</keyword>
<dbReference type="Gene3D" id="3.40.630.30">
    <property type="match status" value="1"/>
</dbReference>
<evidence type="ECO:0000256" key="3">
    <source>
        <dbReference type="ARBA" id="ARBA00011738"/>
    </source>
</evidence>
<keyword evidence="5" id="KW-0256">Endoplasmic reticulum</keyword>
<organism evidence="11 12">
    <name type="scientific">Piptocephalis cylindrospora</name>
    <dbReference type="NCBI Taxonomy" id="1907219"/>
    <lineage>
        <taxon>Eukaryota</taxon>
        <taxon>Fungi</taxon>
        <taxon>Fungi incertae sedis</taxon>
        <taxon>Zoopagomycota</taxon>
        <taxon>Zoopagomycotina</taxon>
        <taxon>Zoopagomycetes</taxon>
        <taxon>Zoopagales</taxon>
        <taxon>Piptocephalidaceae</taxon>
        <taxon>Piptocephalis</taxon>
    </lineage>
</organism>
<accession>A0A4V1IXY3</accession>
<dbReference type="EC" id="2.3.1.4" evidence="8"/>
<comment type="subcellular location">
    <subcellularLocation>
        <location evidence="1">Endomembrane system</location>
        <topology evidence="1">Peripheral membrane protein</topology>
    </subcellularLocation>
    <subcellularLocation>
        <location evidence="2">Endoplasmic reticulum membrane</location>
    </subcellularLocation>
</comment>
<evidence type="ECO:0000256" key="1">
    <source>
        <dbReference type="ARBA" id="ARBA00004184"/>
    </source>
</evidence>
<dbReference type="PANTHER" id="PTHR13355:SF11">
    <property type="entry name" value="GLUCOSAMINE 6-PHOSPHATE N-ACETYLTRANSFERASE"/>
    <property type="match status" value="1"/>
</dbReference>
<dbReference type="Pfam" id="PF00583">
    <property type="entry name" value="Acetyltransf_1"/>
    <property type="match status" value="1"/>
</dbReference>
<dbReference type="CDD" id="cd04301">
    <property type="entry name" value="NAT_SF"/>
    <property type="match status" value="1"/>
</dbReference>
<comment type="subunit">
    <text evidence="3">Homodimer.</text>
</comment>
<sequence>MFNPNLIASASKNALPEGYVLRPLMPTDYAKGFLECLAELAEVGPVKEETFLEQYREMKESGTYYVHVIEDTHRGRVVASATLLIERKFLRGCSKAGHIEDVVVSASERGKRLGVLLITQLRHAAQVLGCYKLLLNCSDKNIGFYEKCGLTQQDVQMKLYLSPPASPEQEPVVAGLASTTQPLTQTS</sequence>
<dbReference type="OrthoDB" id="10039976at2759"/>
<dbReference type="FunFam" id="3.40.630.30:FF:000048">
    <property type="entry name" value="Glucosamine 6-phosphate N-acetyltransferase"/>
    <property type="match status" value="1"/>
</dbReference>
<evidence type="ECO:0000256" key="5">
    <source>
        <dbReference type="ARBA" id="ARBA00022824"/>
    </source>
</evidence>
<dbReference type="AlphaFoldDB" id="A0A4V1IXY3"/>